<dbReference type="AlphaFoldDB" id="A0A934RRW6"/>
<name>A0A934RRW6_9BACT</name>
<dbReference type="Proteomes" id="UP000617628">
    <property type="component" value="Unassembled WGS sequence"/>
</dbReference>
<dbReference type="Gene3D" id="1.50.10.10">
    <property type="match status" value="1"/>
</dbReference>
<feature type="domain" description="Alpha-L-rhamnosidase C-terminal" evidence="7">
    <location>
        <begin position="775"/>
        <end position="849"/>
    </location>
</feature>
<evidence type="ECO:0000259" key="7">
    <source>
        <dbReference type="Pfam" id="PF17390"/>
    </source>
</evidence>
<evidence type="ECO:0000259" key="6">
    <source>
        <dbReference type="Pfam" id="PF17389"/>
    </source>
</evidence>
<evidence type="ECO:0000256" key="1">
    <source>
        <dbReference type="ARBA" id="ARBA00001445"/>
    </source>
</evidence>
<dbReference type="RefSeq" id="WP_200354662.1">
    <property type="nucleotide sequence ID" value="NZ_JAENIL010000009.1"/>
</dbReference>
<organism evidence="8 9">
    <name type="scientific">Pelagicoccus mobilis</name>
    <dbReference type="NCBI Taxonomy" id="415221"/>
    <lineage>
        <taxon>Bacteria</taxon>
        <taxon>Pseudomonadati</taxon>
        <taxon>Verrucomicrobiota</taxon>
        <taxon>Opitutia</taxon>
        <taxon>Puniceicoccales</taxon>
        <taxon>Pelagicoccaceae</taxon>
        <taxon>Pelagicoccus</taxon>
    </lineage>
</organism>
<protein>
    <recommendedName>
        <fullName evidence="2">alpha-L-rhamnosidase</fullName>
        <ecNumber evidence="2">3.2.1.40</ecNumber>
    </recommendedName>
</protein>
<dbReference type="GO" id="GO:0030596">
    <property type="term" value="F:alpha-L-rhamnosidase activity"/>
    <property type="evidence" value="ECO:0007669"/>
    <property type="project" value="UniProtKB-EC"/>
</dbReference>
<evidence type="ECO:0000313" key="9">
    <source>
        <dbReference type="Proteomes" id="UP000617628"/>
    </source>
</evidence>
<evidence type="ECO:0000256" key="2">
    <source>
        <dbReference type="ARBA" id="ARBA00012652"/>
    </source>
</evidence>
<dbReference type="InterPro" id="IPR012341">
    <property type="entry name" value="6hp_glycosidase-like_sf"/>
</dbReference>
<dbReference type="PANTHER" id="PTHR33307">
    <property type="entry name" value="ALPHA-RHAMNOSIDASE (EUROFUNG)"/>
    <property type="match status" value="1"/>
</dbReference>
<dbReference type="Gene3D" id="2.60.120.260">
    <property type="entry name" value="Galactose-binding domain-like"/>
    <property type="match status" value="2"/>
</dbReference>
<feature type="domain" description="Bacterial alpha-L-rhamnosidase N-terminal" evidence="5">
    <location>
        <begin position="153"/>
        <end position="317"/>
    </location>
</feature>
<proteinExistence type="predicted"/>
<dbReference type="PANTHER" id="PTHR33307:SF6">
    <property type="entry name" value="ALPHA-RHAMNOSIDASE (EUROFUNG)-RELATED"/>
    <property type="match status" value="1"/>
</dbReference>
<dbReference type="InterPro" id="IPR035396">
    <property type="entry name" value="Bac_rhamnosid6H"/>
</dbReference>
<dbReference type="InterPro" id="IPR008902">
    <property type="entry name" value="Rhamnosid_concanavalin"/>
</dbReference>
<dbReference type="InterPro" id="IPR035398">
    <property type="entry name" value="Bac_rhamnosid_C"/>
</dbReference>
<keyword evidence="3 8" id="KW-0378">Hydrolase</keyword>
<dbReference type="GO" id="GO:0005975">
    <property type="term" value="P:carbohydrate metabolic process"/>
    <property type="evidence" value="ECO:0007669"/>
    <property type="project" value="InterPro"/>
</dbReference>
<dbReference type="Pfam" id="PF17389">
    <property type="entry name" value="Bac_rhamnosid6H"/>
    <property type="match status" value="1"/>
</dbReference>
<dbReference type="EC" id="3.2.1.40" evidence="2"/>
<comment type="catalytic activity">
    <reaction evidence="1">
        <text>Hydrolysis of terminal non-reducing alpha-L-rhamnose residues in alpha-L-rhamnosides.</text>
        <dbReference type="EC" id="3.2.1.40"/>
    </reaction>
</comment>
<accession>A0A934RRW6</accession>
<dbReference type="SUPFAM" id="SSF48208">
    <property type="entry name" value="Six-hairpin glycosidases"/>
    <property type="match status" value="1"/>
</dbReference>
<feature type="domain" description="Alpha-L-rhamnosidase six-hairpin glycosidase" evidence="6">
    <location>
        <begin position="432"/>
        <end position="773"/>
    </location>
</feature>
<dbReference type="InterPro" id="IPR013783">
    <property type="entry name" value="Ig-like_fold"/>
</dbReference>
<dbReference type="Pfam" id="PF17390">
    <property type="entry name" value="Bac_rhamnosid_C"/>
    <property type="match status" value="1"/>
</dbReference>
<dbReference type="InterPro" id="IPR013737">
    <property type="entry name" value="Bac_rhamnosid_N"/>
</dbReference>
<dbReference type="Gene3D" id="2.60.40.10">
    <property type="entry name" value="Immunoglobulins"/>
    <property type="match status" value="1"/>
</dbReference>
<dbReference type="InterPro" id="IPR016007">
    <property type="entry name" value="Alpha_rhamnosid"/>
</dbReference>
<dbReference type="Pfam" id="PF05592">
    <property type="entry name" value="Bac_rhamnosid"/>
    <property type="match status" value="1"/>
</dbReference>
<dbReference type="Pfam" id="PF08531">
    <property type="entry name" value="Bac_rhamnosid_N"/>
    <property type="match status" value="1"/>
</dbReference>
<evidence type="ECO:0000259" key="5">
    <source>
        <dbReference type="Pfam" id="PF08531"/>
    </source>
</evidence>
<keyword evidence="9" id="KW-1185">Reference proteome</keyword>
<dbReference type="Pfam" id="PF25788">
    <property type="entry name" value="Ig_Rha78A_N"/>
    <property type="match status" value="1"/>
</dbReference>
<evidence type="ECO:0000313" key="8">
    <source>
        <dbReference type="EMBL" id="MBK1876445.1"/>
    </source>
</evidence>
<comment type="caution">
    <text evidence="8">The sequence shown here is derived from an EMBL/GenBank/DDBJ whole genome shotgun (WGS) entry which is preliminary data.</text>
</comment>
<sequence>MLNVDTSTPDRVVGLRCEGAENPNLVETPCPRFSWKIESGRRGAKQSAYRLRLKSFPGAEEVLWDSGVLESAESQWVIASGLRLAARTSYVWQVRVWDERGRASRWSEFSSLQTGLMGGEWPADWISDGRVVEVGEAPPARYFRTDFSIPQKCIRAVLYFSAFGIVKPWINGECISEDCFAPGWPDYRKRVFYVSYDVTDALQEGVNTLGLMLGDGWYSGTLFLDHQYGSTPKLSAWIELSFEDGSIQRVATGENWKWKTGPIVEHGIYFGETHDARLEDLNWSRPRALDDAWKAVKVEETPDVSIDARLSEPVRRIEELKPMGCARNASGAFIYDLGQNMVGWVRLRVEAEAGDDITLRFAEMLEKDGSIHTANLRTAKATARYIAKGGSEVEIWEPCFTYFGFRYVELTGVKEPFADAITGVVVHTDLKRMGRFECSNPLLNQLYSNTLWGQKGNFLELPTDCPQRDERLGWTGDAQVFCNTALYNMDASNFYRQWLAAVRDSFEPGPEGGFGSVAPYTGFARGSAGWADGGAVVPWTAWLHSGDRAILEENFPVVCEWVDLMRESAPDGIRISKEGWGDWLAPWYPQLEAPTPYRMIATAYYAYSTQIAIWMAEELGEFERAAEYSVLLAEVKTAFQREYISADGKIESDEQTAYLLALGFDLVQEEKRAAMVEHLVRAIEIKDDHLATGFIGTPLINPVLSSVGHTDLAYKVVLQETYPGWLYSVKNGATTIWERWDSWTPEEGFHPKGMNSFNHYAYGAVVEWFYQTVAGIRLDPKYPGWKRFFIAPELGGGLSYASASLETPYGKIVSSWKQSGDRFEIEVEIPANTTCSITLPVKSCEAVSEKGAPLSIHEAVTDLRVDKGRVSFDMSAGRYHFQAELLTANVR</sequence>
<reference evidence="8" key="1">
    <citation type="submission" date="2021-01" db="EMBL/GenBank/DDBJ databases">
        <title>Modified the classification status of verrucomicrobia.</title>
        <authorList>
            <person name="Feng X."/>
        </authorList>
    </citation>
    <scope>NUCLEOTIDE SEQUENCE</scope>
    <source>
        <strain evidence="8">KCTC 13126</strain>
    </source>
</reference>
<dbReference type="InterPro" id="IPR008928">
    <property type="entry name" value="6-hairpin_glycosidase_sf"/>
</dbReference>
<evidence type="ECO:0000256" key="3">
    <source>
        <dbReference type="ARBA" id="ARBA00022801"/>
    </source>
</evidence>
<evidence type="ECO:0000259" key="4">
    <source>
        <dbReference type="Pfam" id="PF05592"/>
    </source>
</evidence>
<gene>
    <name evidence="8" type="ORF">JIN87_06160</name>
</gene>
<dbReference type="EMBL" id="JAENIL010000009">
    <property type="protein sequence ID" value="MBK1876445.1"/>
    <property type="molecule type" value="Genomic_DNA"/>
</dbReference>
<feature type="domain" description="Alpha-L-rhamnosidase concanavalin-like" evidence="4">
    <location>
        <begin position="329"/>
        <end position="427"/>
    </location>
</feature>
<dbReference type="PIRSF" id="PIRSF010631">
    <property type="entry name" value="A-rhamnsds"/>
    <property type="match status" value="1"/>
</dbReference>
<dbReference type="Gene3D" id="2.60.420.10">
    <property type="entry name" value="Maltose phosphorylase, domain 3"/>
    <property type="match status" value="1"/>
</dbReference>